<sequence length="311" mass="36113">MIAIIASISIITANLFAYYFFHFFYLTLDFSAYVDYDIFYDCVEEDFTANEDCLFYDIDHSVCCDDDEEVKRKKWLAFVIEFWKKDRQLRAKIAEIKRIDEARTKRKLADTESYCPVKRVRSVPFFSLRPFVLKRKTFDYEETAAGAMKRPRYVPAFIQLTWVTFIKELREKKEFAAIERRRKRKMLNRRCLVVRGILEPLKKVTFADKVQILVFCKDVPIVSNPVLGKRATVVLDTAGSYPKKVKTIGFYGLPKTESVLGKRTAVVSDTAGSYPKKVKTKGTCLQITKTVLGKRKRGECGFCSVEHKNKK</sequence>
<evidence type="ECO:0000313" key="1">
    <source>
        <dbReference type="EMBL" id="GAA5814875.1"/>
    </source>
</evidence>
<dbReference type="Proteomes" id="UP001473302">
    <property type="component" value="Unassembled WGS sequence"/>
</dbReference>
<proteinExistence type="predicted"/>
<name>A0ABP9Z6X8_9FUNG</name>
<organism evidence="1 2">
    <name type="scientific">Mucor flavus</name>
    <dbReference type="NCBI Taxonomy" id="439312"/>
    <lineage>
        <taxon>Eukaryota</taxon>
        <taxon>Fungi</taxon>
        <taxon>Fungi incertae sedis</taxon>
        <taxon>Mucoromycota</taxon>
        <taxon>Mucoromycotina</taxon>
        <taxon>Mucoromycetes</taxon>
        <taxon>Mucorales</taxon>
        <taxon>Mucorineae</taxon>
        <taxon>Mucoraceae</taxon>
        <taxon>Mucor</taxon>
    </lineage>
</organism>
<gene>
    <name evidence="1" type="ORF">MFLAVUS_008378</name>
</gene>
<keyword evidence="2" id="KW-1185">Reference proteome</keyword>
<accession>A0ABP9Z6X8</accession>
<protein>
    <submittedName>
        <fullName evidence="1">Uncharacterized protein</fullName>
    </submittedName>
</protein>
<reference evidence="1 2" key="1">
    <citation type="submission" date="2024-04" db="EMBL/GenBank/DDBJ databases">
        <title>genome sequences of Mucor flavus KT1a and Helicostylum pulchrum KT1b strains isolated from the surface of a dry-aged beef.</title>
        <authorList>
            <person name="Toyotome T."/>
            <person name="Hosono M."/>
            <person name="Torimaru M."/>
            <person name="Fukuda K."/>
            <person name="Mikami N."/>
        </authorList>
    </citation>
    <scope>NUCLEOTIDE SEQUENCE [LARGE SCALE GENOMIC DNA]</scope>
    <source>
        <strain evidence="1 2">KT1a</strain>
    </source>
</reference>
<comment type="caution">
    <text evidence="1">The sequence shown here is derived from an EMBL/GenBank/DDBJ whole genome shotgun (WGS) entry which is preliminary data.</text>
</comment>
<dbReference type="EMBL" id="BAABUK010000023">
    <property type="protein sequence ID" value="GAA5814875.1"/>
    <property type="molecule type" value="Genomic_DNA"/>
</dbReference>
<evidence type="ECO:0000313" key="2">
    <source>
        <dbReference type="Proteomes" id="UP001473302"/>
    </source>
</evidence>